<keyword evidence="3" id="KW-1185">Reference proteome</keyword>
<evidence type="ECO:0000313" key="3">
    <source>
        <dbReference type="Proteomes" id="UP000243876"/>
    </source>
</evidence>
<organism evidence="2 3">
    <name type="scientific">Sporidiobolus salmonicolor</name>
    <name type="common">Yeast-like fungus</name>
    <name type="synonym">Sporobolomyces salmonicolor</name>
    <dbReference type="NCBI Taxonomy" id="5005"/>
    <lineage>
        <taxon>Eukaryota</taxon>
        <taxon>Fungi</taxon>
        <taxon>Dikarya</taxon>
        <taxon>Basidiomycota</taxon>
        <taxon>Pucciniomycotina</taxon>
        <taxon>Microbotryomycetes</taxon>
        <taxon>Sporidiobolales</taxon>
        <taxon>Sporidiobolaceae</taxon>
        <taxon>Sporobolomyces</taxon>
    </lineage>
</organism>
<reference evidence="3" key="1">
    <citation type="submission" date="2015-02" db="EMBL/GenBank/DDBJ databases">
        <authorList>
            <person name="Gon?alves P."/>
        </authorList>
    </citation>
    <scope>NUCLEOTIDE SEQUENCE [LARGE SCALE GENOMIC DNA]</scope>
</reference>
<evidence type="ECO:0000256" key="1">
    <source>
        <dbReference type="SAM" id="MobiDB-lite"/>
    </source>
</evidence>
<dbReference type="EMBL" id="CENE01000013">
    <property type="protein sequence ID" value="CEQ41297.1"/>
    <property type="molecule type" value="Genomic_DNA"/>
</dbReference>
<dbReference type="Proteomes" id="UP000243876">
    <property type="component" value="Unassembled WGS sequence"/>
</dbReference>
<name>A0A0D6EMN2_SPOSA</name>
<feature type="non-terminal residue" evidence="2">
    <location>
        <position position="1"/>
    </location>
</feature>
<proteinExistence type="predicted"/>
<feature type="compositionally biased region" description="Basic residues" evidence="1">
    <location>
        <begin position="309"/>
        <end position="319"/>
    </location>
</feature>
<dbReference type="AlphaFoldDB" id="A0A0D6EMN2"/>
<accession>A0A0D6EMN2</accession>
<dbReference type="OrthoDB" id="2507344at2759"/>
<feature type="region of interest" description="Disordered" evidence="1">
    <location>
        <begin position="277"/>
        <end position="319"/>
    </location>
</feature>
<sequence length="319" mass="34549">MPLISAVTPFYQTYTLKPTEANPSLFQRVVDSNTPEGESIRNTWKAGTIWHTVDVLAAAEHGSLDRQDIVRQISKWELQGLCEVKVHGLRSRYSILQPLPTSEAELDQLATALYDQMAEREEADVKRLKGVADFVRSGSCETALLLSKPSASLTPAASSGYAHSLALYFGDETGVPKGECGHCSYCKTKKALSFKPSGNGELPDVQIRTVLDVCGVRDDARFLARLAFGVHSPRVTALGLSRHDVFGICKDADFIQLLERFEAECAAAGYTNKAALAPPKKTRGKIGDDDSGKGAGPKKRASPKDAKRARAPTKKSKTG</sequence>
<evidence type="ECO:0000313" key="2">
    <source>
        <dbReference type="EMBL" id="CEQ41297.1"/>
    </source>
</evidence>
<protein>
    <submittedName>
        <fullName evidence="2">SPOSA6832_03018-mRNA-1:cds</fullName>
    </submittedName>
</protein>
<gene>
    <name evidence="2" type="primary">SPOSA6832_03018</name>
</gene>